<evidence type="ECO:0000313" key="3">
    <source>
        <dbReference type="EMBL" id="OMO62021.1"/>
    </source>
</evidence>
<dbReference type="AlphaFoldDB" id="A0A1R3GVH4"/>
<evidence type="ECO:0000256" key="2">
    <source>
        <dbReference type="SAM" id="SignalP"/>
    </source>
</evidence>
<feature type="chain" id="PRO_5012051396" evidence="2">
    <location>
        <begin position="16"/>
        <end position="63"/>
    </location>
</feature>
<feature type="compositionally biased region" description="Basic and acidic residues" evidence="1">
    <location>
        <begin position="44"/>
        <end position="53"/>
    </location>
</feature>
<gene>
    <name evidence="3" type="ORF">COLO4_33265</name>
</gene>
<feature type="signal peptide" evidence="2">
    <location>
        <begin position="1"/>
        <end position="15"/>
    </location>
</feature>
<dbReference type="Proteomes" id="UP000187203">
    <property type="component" value="Unassembled WGS sequence"/>
</dbReference>
<keyword evidence="4" id="KW-1185">Reference proteome</keyword>
<reference evidence="4" key="1">
    <citation type="submission" date="2013-09" db="EMBL/GenBank/DDBJ databases">
        <title>Corchorus olitorius genome sequencing.</title>
        <authorList>
            <person name="Alam M."/>
            <person name="Haque M.S."/>
            <person name="Islam M.S."/>
            <person name="Emdad E.M."/>
            <person name="Islam M.M."/>
            <person name="Ahmed B."/>
            <person name="Halim A."/>
            <person name="Hossen Q.M.M."/>
            <person name="Hossain M.Z."/>
            <person name="Ahmed R."/>
            <person name="Khan M.M."/>
            <person name="Islam R."/>
            <person name="Rashid M.M."/>
            <person name="Khan S.A."/>
            <person name="Rahman M.S."/>
            <person name="Alam M."/>
            <person name="Yahiya A.S."/>
            <person name="Khan M.S."/>
            <person name="Azam M.S."/>
            <person name="Haque T."/>
            <person name="Lashkar M.Z.H."/>
            <person name="Akhand A.I."/>
            <person name="Morshed G."/>
            <person name="Roy S."/>
            <person name="Uddin K.S."/>
            <person name="Rabeya T."/>
            <person name="Hossain A.S."/>
            <person name="Chowdhury A."/>
            <person name="Snigdha A.R."/>
            <person name="Mortoza M.S."/>
            <person name="Matin S.A."/>
            <person name="Hoque S.M.E."/>
            <person name="Islam M.K."/>
            <person name="Roy D.K."/>
            <person name="Haider R."/>
            <person name="Moosa M.M."/>
            <person name="Elias S.M."/>
            <person name="Hasan A.M."/>
            <person name="Jahan S."/>
            <person name="Shafiuddin M."/>
            <person name="Mahmood N."/>
            <person name="Shommy N.S."/>
        </authorList>
    </citation>
    <scope>NUCLEOTIDE SEQUENCE [LARGE SCALE GENOMIC DNA]</scope>
    <source>
        <strain evidence="4">cv. O-4</strain>
    </source>
</reference>
<organism evidence="3 4">
    <name type="scientific">Corchorus olitorius</name>
    <dbReference type="NCBI Taxonomy" id="93759"/>
    <lineage>
        <taxon>Eukaryota</taxon>
        <taxon>Viridiplantae</taxon>
        <taxon>Streptophyta</taxon>
        <taxon>Embryophyta</taxon>
        <taxon>Tracheophyta</taxon>
        <taxon>Spermatophyta</taxon>
        <taxon>Magnoliopsida</taxon>
        <taxon>eudicotyledons</taxon>
        <taxon>Gunneridae</taxon>
        <taxon>Pentapetalae</taxon>
        <taxon>rosids</taxon>
        <taxon>malvids</taxon>
        <taxon>Malvales</taxon>
        <taxon>Malvaceae</taxon>
        <taxon>Grewioideae</taxon>
        <taxon>Apeibeae</taxon>
        <taxon>Corchorus</taxon>
    </lineage>
</organism>
<evidence type="ECO:0000313" key="4">
    <source>
        <dbReference type="Proteomes" id="UP000187203"/>
    </source>
</evidence>
<sequence>MVYTLLLFDVVEVVSLESEDSSSGTNVGDGGEEEVAVQGQGPLRTRESRKEKAPSQSTQSMQK</sequence>
<protein>
    <submittedName>
        <fullName evidence="3">Uncharacterized protein</fullName>
    </submittedName>
</protein>
<evidence type="ECO:0000256" key="1">
    <source>
        <dbReference type="SAM" id="MobiDB-lite"/>
    </source>
</evidence>
<feature type="region of interest" description="Disordered" evidence="1">
    <location>
        <begin position="17"/>
        <end position="63"/>
    </location>
</feature>
<accession>A0A1R3GVH4</accession>
<name>A0A1R3GVH4_9ROSI</name>
<feature type="compositionally biased region" description="Polar residues" evidence="1">
    <location>
        <begin position="54"/>
        <end position="63"/>
    </location>
</feature>
<dbReference type="EMBL" id="AWUE01021507">
    <property type="protein sequence ID" value="OMO62021.1"/>
    <property type="molecule type" value="Genomic_DNA"/>
</dbReference>
<keyword evidence="2" id="KW-0732">Signal</keyword>
<comment type="caution">
    <text evidence="3">The sequence shown here is derived from an EMBL/GenBank/DDBJ whole genome shotgun (WGS) entry which is preliminary data.</text>
</comment>
<proteinExistence type="predicted"/>